<dbReference type="AlphaFoldDB" id="A0A833W0B2"/>
<organism evidence="1 2">
    <name type="scientific">Phytophthora infestans</name>
    <name type="common">Potato late blight agent</name>
    <name type="synonym">Botrytis infestans</name>
    <dbReference type="NCBI Taxonomy" id="4787"/>
    <lineage>
        <taxon>Eukaryota</taxon>
        <taxon>Sar</taxon>
        <taxon>Stramenopiles</taxon>
        <taxon>Oomycota</taxon>
        <taxon>Peronosporomycetes</taxon>
        <taxon>Peronosporales</taxon>
        <taxon>Peronosporaceae</taxon>
        <taxon>Phytophthora</taxon>
    </lineage>
</organism>
<dbReference type="Proteomes" id="UP000602510">
    <property type="component" value="Unassembled WGS sequence"/>
</dbReference>
<evidence type="ECO:0000313" key="1">
    <source>
        <dbReference type="EMBL" id="KAF4036559.1"/>
    </source>
</evidence>
<name>A0A833W0B2_PHYIN</name>
<protein>
    <submittedName>
        <fullName evidence="1">Uncharacterized protein</fullName>
    </submittedName>
</protein>
<dbReference type="EMBL" id="WSZM01000264">
    <property type="protein sequence ID" value="KAF4036559.1"/>
    <property type="molecule type" value="Genomic_DNA"/>
</dbReference>
<gene>
    <name evidence="1" type="ORF">GN244_ATG11267</name>
</gene>
<keyword evidence="2" id="KW-1185">Reference proteome</keyword>
<evidence type="ECO:0000313" key="2">
    <source>
        <dbReference type="Proteomes" id="UP000602510"/>
    </source>
</evidence>
<comment type="caution">
    <text evidence="1">The sequence shown here is derived from an EMBL/GenBank/DDBJ whole genome shotgun (WGS) entry which is preliminary data.</text>
</comment>
<proteinExistence type="predicted"/>
<sequence>METTSATSPASPRNGYLKHLERFWERYLTRILEEHVHDKFSKHVTMRNCRSINITYEGHHAKSMKEIHLAEQLGNRFTTLHQSSQKNPLQVPLFQTDTNVSGDDGLTVDDDLGYAMLLILILRHYDGDRGAENWVSHKF</sequence>
<accession>A0A833W0B2</accession>
<reference evidence="1" key="1">
    <citation type="submission" date="2020-04" db="EMBL/GenBank/DDBJ databases">
        <title>Hybrid Assembly of Korean Phytophthora infestans isolates.</title>
        <authorList>
            <person name="Prokchorchik M."/>
            <person name="Lee Y."/>
            <person name="Seo J."/>
            <person name="Cho J.-H."/>
            <person name="Park Y.-E."/>
            <person name="Jang D.-C."/>
            <person name="Im J.-S."/>
            <person name="Choi J.-G."/>
            <person name="Park H.-J."/>
            <person name="Lee G.-B."/>
            <person name="Lee Y.-G."/>
            <person name="Hong S.-Y."/>
            <person name="Cho K."/>
            <person name="Sohn K.H."/>
        </authorList>
    </citation>
    <scope>NUCLEOTIDE SEQUENCE</scope>
    <source>
        <strain evidence="1">KR_1_A1</strain>
    </source>
</reference>